<dbReference type="AlphaFoldDB" id="G2YCJ0"/>
<name>G2YCJ0_BOTF4</name>
<organism evidence="1 2">
    <name type="scientific">Botryotinia fuckeliana (strain T4)</name>
    <name type="common">Noble rot fungus</name>
    <name type="synonym">Botrytis cinerea</name>
    <dbReference type="NCBI Taxonomy" id="999810"/>
    <lineage>
        <taxon>Eukaryota</taxon>
        <taxon>Fungi</taxon>
        <taxon>Dikarya</taxon>
        <taxon>Ascomycota</taxon>
        <taxon>Pezizomycotina</taxon>
        <taxon>Leotiomycetes</taxon>
        <taxon>Helotiales</taxon>
        <taxon>Sclerotiniaceae</taxon>
        <taxon>Botrytis</taxon>
    </lineage>
</organism>
<dbReference type="HOGENOM" id="CLU_2960489_0_0_1"/>
<evidence type="ECO:0000313" key="1">
    <source>
        <dbReference type="EMBL" id="CCD34819.1"/>
    </source>
</evidence>
<dbReference type="EMBL" id="FQ790317">
    <property type="protein sequence ID" value="CCD34819.1"/>
    <property type="molecule type" value="Genomic_DNA"/>
</dbReference>
<evidence type="ECO:0000313" key="2">
    <source>
        <dbReference type="Proteomes" id="UP000008177"/>
    </source>
</evidence>
<proteinExistence type="predicted"/>
<reference evidence="2" key="1">
    <citation type="journal article" date="2011" name="PLoS Genet.">
        <title>Genomic analysis of the necrotrophic fungal pathogens Sclerotinia sclerotiorum and Botrytis cinerea.</title>
        <authorList>
            <person name="Amselem J."/>
            <person name="Cuomo C.A."/>
            <person name="van Kan J.A."/>
            <person name="Viaud M."/>
            <person name="Benito E.P."/>
            <person name="Couloux A."/>
            <person name="Coutinho P.M."/>
            <person name="de Vries R.P."/>
            <person name="Dyer P.S."/>
            <person name="Fillinger S."/>
            <person name="Fournier E."/>
            <person name="Gout L."/>
            <person name="Hahn M."/>
            <person name="Kohn L."/>
            <person name="Lapalu N."/>
            <person name="Plummer K.M."/>
            <person name="Pradier J.M."/>
            <person name="Quevillon E."/>
            <person name="Sharon A."/>
            <person name="Simon A."/>
            <person name="ten Have A."/>
            <person name="Tudzynski B."/>
            <person name="Tudzynski P."/>
            <person name="Wincker P."/>
            <person name="Andrew M."/>
            <person name="Anthouard V."/>
            <person name="Beever R.E."/>
            <person name="Beffa R."/>
            <person name="Benoit I."/>
            <person name="Bouzid O."/>
            <person name="Brault B."/>
            <person name="Chen Z."/>
            <person name="Choquer M."/>
            <person name="Collemare J."/>
            <person name="Cotton P."/>
            <person name="Danchin E.G."/>
            <person name="Da Silva C."/>
            <person name="Gautier A."/>
            <person name="Giraud C."/>
            <person name="Giraud T."/>
            <person name="Gonzalez C."/>
            <person name="Grossetete S."/>
            <person name="Guldener U."/>
            <person name="Henrissat B."/>
            <person name="Howlett B.J."/>
            <person name="Kodira C."/>
            <person name="Kretschmer M."/>
            <person name="Lappartient A."/>
            <person name="Leroch M."/>
            <person name="Levis C."/>
            <person name="Mauceli E."/>
            <person name="Neuveglise C."/>
            <person name="Oeser B."/>
            <person name="Pearson M."/>
            <person name="Poulain J."/>
            <person name="Poussereau N."/>
            <person name="Quesneville H."/>
            <person name="Rascle C."/>
            <person name="Schumacher J."/>
            <person name="Segurens B."/>
            <person name="Sexton A."/>
            <person name="Silva E."/>
            <person name="Sirven C."/>
            <person name="Soanes D.M."/>
            <person name="Talbot N.J."/>
            <person name="Templeton M."/>
            <person name="Yandava C."/>
            <person name="Yarden O."/>
            <person name="Zeng Q."/>
            <person name="Rollins J.A."/>
            <person name="Lebrun M.H."/>
            <person name="Dickman M."/>
        </authorList>
    </citation>
    <scope>NUCLEOTIDE SEQUENCE [LARGE SCALE GENOMIC DNA]</scope>
    <source>
        <strain evidence="2">T4</strain>
    </source>
</reference>
<gene>
    <name evidence="1" type="ORF">BofuT4_P098780.1</name>
</gene>
<dbReference type="InParanoid" id="G2YCJ0"/>
<dbReference type="Proteomes" id="UP000008177">
    <property type="component" value="Unplaced contigs"/>
</dbReference>
<accession>G2YCJ0</accession>
<sequence length="59" mass="6494">MACTVHFNSHQLIPQSLLWSQLQGIVPTNRSASHSMIQVRLMETFPDDSMAGHPTTTGS</sequence>
<protein>
    <submittedName>
        <fullName evidence="1">Uncharacterized protein</fullName>
    </submittedName>
</protein>